<dbReference type="PROSITE" id="PS50927">
    <property type="entry name" value="BULB_LECTIN"/>
    <property type="match status" value="1"/>
</dbReference>
<dbReference type="Gramene" id="RZC59716">
    <property type="protein sequence ID" value="RZC59716"/>
    <property type="gene ID" value="C5167_007023"/>
</dbReference>
<proteinExistence type="predicted"/>
<accession>A0A4Y7JGQ6</accession>
<gene>
    <name evidence="3" type="ORF">C5167_007023</name>
</gene>
<keyword evidence="4" id="KW-1185">Reference proteome</keyword>
<keyword evidence="1" id="KW-0732">Signal</keyword>
<evidence type="ECO:0000259" key="2">
    <source>
        <dbReference type="PROSITE" id="PS50927"/>
    </source>
</evidence>
<dbReference type="InterPro" id="IPR035446">
    <property type="entry name" value="SLSG/EP1"/>
</dbReference>
<dbReference type="Gene3D" id="2.90.10.10">
    <property type="entry name" value="Bulb-type lectin domain"/>
    <property type="match status" value="1"/>
</dbReference>
<organism evidence="3 4">
    <name type="scientific">Papaver somniferum</name>
    <name type="common">Opium poppy</name>
    <dbReference type="NCBI Taxonomy" id="3469"/>
    <lineage>
        <taxon>Eukaryota</taxon>
        <taxon>Viridiplantae</taxon>
        <taxon>Streptophyta</taxon>
        <taxon>Embryophyta</taxon>
        <taxon>Tracheophyta</taxon>
        <taxon>Spermatophyta</taxon>
        <taxon>Magnoliopsida</taxon>
        <taxon>Ranunculales</taxon>
        <taxon>Papaveraceae</taxon>
        <taxon>Papaveroideae</taxon>
        <taxon>Papaver</taxon>
    </lineage>
</organism>
<dbReference type="CDD" id="cd00028">
    <property type="entry name" value="B_lectin"/>
    <property type="match status" value="1"/>
</dbReference>
<evidence type="ECO:0000313" key="4">
    <source>
        <dbReference type="Proteomes" id="UP000316621"/>
    </source>
</evidence>
<dbReference type="PANTHER" id="PTHR32444:SF10">
    <property type="entry name" value="CURCULIN-LIKE (MANNOSE-BINDING) LECTIN FAMILY PROTEIN-RELATED"/>
    <property type="match status" value="1"/>
</dbReference>
<dbReference type="PIRSF" id="PIRSF002686">
    <property type="entry name" value="SLG"/>
    <property type="match status" value="1"/>
</dbReference>
<dbReference type="SUPFAM" id="SSF51110">
    <property type="entry name" value="alpha-D-mannose-specific plant lectins"/>
    <property type="match status" value="1"/>
</dbReference>
<feature type="domain" description="Bulb-type lectin" evidence="2">
    <location>
        <begin position="71"/>
        <end position="181"/>
    </location>
</feature>
<dbReference type="Proteomes" id="UP000316621">
    <property type="component" value="Chromosome 4"/>
</dbReference>
<evidence type="ECO:0000256" key="1">
    <source>
        <dbReference type="SAM" id="SignalP"/>
    </source>
</evidence>
<dbReference type="InterPro" id="IPR036426">
    <property type="entry name" value="Bulb-type_lectin_dom_sf"/>
</dbReference>
<evidence type="ECO:0000313" key="3">
    <source>
        <dbReference type="EMBL" id="RZC59716.1"/>
    </source>
</evidence>
<dbReference type="Pfam" id="PF01453">
    <property type="entry name" value="B_lectin"/>
    <property type="match status" value="1"/>
</dbReference>
<sequence length="457" mass="50162">MIRSYASSFLQSLTVFLIVCCSSLVAEVSADVPASKRFSYNLEPNGFRPGYYETEYRVSFRDLPIQSYPFSLCFYEANPESTGIDESVPVTNSYILAIGMGHAHSDGITRWVWAANLNRPVGNKAKLVFSRSGNLALIDGNGRIGWQTRTSNKGVVDIRLLPNGNLVLLDRNGGFVWQSFHYPTNTLLVGQGLGPGSSTTNKIVNGRYSLVLQDAKLSLFIAPEPKSSKPINYYNVTQMSVLGSNITFDTSKYFFGPGPGGFYITLSIVVSTNSFYPLASPKYNSTLSMLRIGSNGNLFIYTYSDLPVNNYKAWEKTYATFSGEGGDNECILPPKCGSFGLCEDGQCVACPTPKGQLGWDKNCKLPSIPSCNASAANVGYYVVPYVADYRLLDDSDGEGSLRVDECMKKCSSDCKCVGFFHRLLATRFQCLLATQINTLAKGDVFRASADVYIKYTK</sequence>
<dbReference type="PANTHER" id="PTHR32444">
    <property type="entry name" value="BULB-TYPE LECTIN DOMAIN-CONTAINING PROTEIN"/>
    <property type="match status" value="1"/>
</dbReference>
<dbReference type="EMBL" id="CM010718">
    <property type="protein sequence ID" value="RZC59716.1"/>
    <property type="molecule type" value="Genomic_DNA"/>
</dbReference>
<feature type="chain" id="PRO_5021226357" description="Bulb-type lectin domain-containing protein" evidence="1">
    <location>
        <begin position="31"/>
        <end position="457"/>
    </location>
</feature>
<feature type="signal peptide" evidence="1">
    <location>
        <begin position="1"/>
        <end position="30"/>
    </location>
</feature>
<dbReference type="OrthoDB" id="1848965at2759"/>
<dbReference type="SMART" id="SM00108">
    <property type="entry name" value="B_lectin"/>
    <property type="match status" value="1"/>
</dbReference>
<dbReference type="AlphaFoldDB" id="A0A4Y7JGQ6"/>
<protein>
    <recommendedName>
        <fullName evidence="2">Bulb-type lectin domain-containing protein</fullName>
    </recommendedName>
</protein>
<reference evidence="3 4" key="1">
    <citation type="journal article" date="2018" name="Science">
        <title>The opium poppy genome and morphinan production.</title>
        <authorList>
            <person name="Guo L."/>
            <person name="Winzer T."/>
            <person name="Yang X."/>
            <person name="Li Y."/>
            <person name="Ning Z."/>
            <person name="He Z."/>
            <person name="Teodor R."/>
            <person name="Lu Y."/>
            <person name="Bowser T.A."/>
            <person name="Graham I.A."/>
            <person name="Ye K."/>
        </authorList>
    </citation>
    <scope>NUCLEOTIDE SEQUENCE [LARGE SCALE GENOMIC DNA]</scope>
    <source>
        <strain evidence="4">cv. HN1</strain>
        <tissue evidence="3">Leaves</tissue>
    </source>
</reference>
<name>A0A4Y7JGQ6_PAPSO</name>
<dbReference type="InterPro" id="IPR001480">
    <property type="entry name" value="Bulb-type_lectin_dom"/>
</dbReference>